<dbReference type="PROSITE" id="PS50835">
    <property type="entry name" value="IG_LIKE"/>
    <property type="match status" value="3"/>
</dbReference>
<feature type="domain" description="Ig-like" evidence="5">
    <location>
        <begin position="37"/>
        <end position="131"/>
    </location>
</feature>
<evidence type="ECO:0000256" key="2">
    <source>
        <dbReference type="ARBA" id="ARBA00022737"/>
    </source>
</evidence>
<dbReference type="AlphaFoldDB" id="A0ABD3W3V5"/>
<dbReference type="Pfam" id="PF13927">
    <property type="entry name" value="Ig_3"/>
    <property type="match status" value="2"/>
</dbReference>
<comment type="caution">
    <text evidence="6">The sequence shown here is derived from an EMBL/GenBank/DDBJ whole genome shotgun (WGS) entry which is preliminary data.</text>
</comment>
<dbReference type="SMART" id="SM00408">
    <property type="entry name" value="IGc2"/>
    <property type="match status" value="3"/>
</dbReference>
<dbReference type="InterPro" id="IPR013783">
    <property type="entry name" value="Ig-like_fold"/>
</dbReference>
<reference evidence="6 7" key="1">
    <citation type="submission" date="2024-11" db="EMBL/GenBank/DDBJ databases">
        <title>Chromosome-level genome assembly of the freshwater bivalve Anodonta woodiana.</title>
        <authorList>
            <person name="Chen X."/>
        </authorList>
    </citation>
    <scope>NUCLEOTIDE SEQUENCE [LARGE SCALE GENOMIC DNA]</scope>
    <source>
        <strain evidence="6">MN2024</strain>
        <tissue evidence="6">Gills</tissue>
    </source>
</reference>
<dbReference type="EMBL" id="JBJQND010000009">
    <property type="protein sequence ID" value="KAL3867418.1"/>
    <property type="molecule type" value="Genomic_DNA"/>
</dbReference>
<dbReference type="Gene3D" id="2.60.40.10">
    <property type="entry name" value="Immunoglobulins"/>
    <property type="match status" value="3"/>
</dbReference>
<keyword evidence="1" id="KW-0732">Signal</keyword>
<proteinExistence type="predicted"/>
<dbReference type="PANTHER" id="PTHR12231">
    <property type="entry name" value="CTX-RELATED TYPE I TRANSMEMBRANE PROTEIN"/>
    <property type="match status" value="1"/>
</dbReference>
<keyword evidence="2" id="KW-0677">Repeat</keyword>
<keyword evidence="7" id="KW-1185">Reference proteome</keyword>
<organism evidence="6 7">
    <name type="scientific">Sinanodonta woodiana</name>
    <name type="common">Chinese pond mussel</name>
    <name type="synonym">Anodonta woodiana</name>
    <dbReference type="NCBI Taxonomy" id="1069815"/>
    <lineage>
        <taxon>Eukaryota</taxon>
        <taxon>Metazoa</taxon>
        <taxon>Spiralia</taxon>
        <taxon>Lophotrochozoa</taxon>
        <taxon>Mollusca</taxon>
        <taxon>Bivalvia</taxon>
        <taxon>Autobranchia</taxon>
        <taxon>Heteroconchia</taxon>
        <taxon>Palaeoheterodonta</taxon>
        <taxon>Unionida</taxon>
        <taxon>Unionoidea</taxon>
        <taxon>Unionidae</taxon>
        <taxon>Unioninae</taxon>
        <taxon>Sinanodonta</taxon>
    </lineage>
</organism>
<dbReference type="InterPro" id="IPR013098">
    <property type="entry name" value="Ig_I-set"/>
</dbReference>
<protein>
    <recommendedName>
        <fullName evidence="5">Ig-like domain-containing protein</fullName>
    </recommendedName>
</protein>
<evidence type="ECO:0000256" key="3">
    <source>
        <dbReference type="ARBA" id="ARBA00023157"/>
    </source>
</evidence>
<accession>A0ABD3W3V5</accession>
<evidence type="ECO:0000256" key="4">
    <source>
        <dbReference type="ARBA" id="ARBA00023319"/>
    </source>
</evidence>
<evidence type="ECO:0000256" key="1">
    <source>
        <dbReference type="ARBA" id="ARBA00022729"/>
    </source>
</evidence>
<dbReference type="SMART" id="SM00409">
    <property type="entry name" value="IG"/>
    <property type="match status" value="3"/>
</dbReference>
<feature type="domain" description="Ig-like" evidence="5">
    <location>
        <begin position="253"/>
        <end position="350"/>
    </location>
</feature>
<evidence type="ECO:0000313" key="6">
    <source>
        <dbReference type="EMBL" id="KAL3867418.1"/>
    </source>
</evidence>
<keyword evidence="4" id="KW-0393">Immunoglobulin domain</keyword>
<dbReference type="PANTHER" id="PTHR12231:SF253">
    <property type="entry name" value="DPR-INTERACTING PROTEIN ETA, ISOFORM B-RELATED"/>
    <property type="match status" value="1"/>
</dbReference>
<dbReference type="InterPro" id="IPR036179">
    <property type="entry name" value="Ig-like_dom_sf"/>
</dbReference>
<sequence length="444" mass="50558">MIRLTYCVYRSIYVIKNDSVELLCVSYNFGSLFGIEPSFDVPVINVTVHEGDIAVLPCSVDYLAEHKVVWTDQWSTLLTLDDRRIIDDTRISIERPYKKDWNLHIRKVEYKDKGPYTCQINTNPVKTKTVMLNVLVPSKIIDELSSRDKTAREGDTVMLLCNVTGVPLPEVTWYRLPSDMAIAKERLDLETGAFTHLDSCTYSLKPKGIGTAGEMLVIHNVSRYCDGTYECVAYNEVGPAVTRQIKVFVEFPPEITLPTQRIGQYRGRETILDCEITAYPHGVMYWMKDGIVLNFVNEEKYRIELYSGTDDSERKTLSLRVNNITRGDYGEYTCFAKNYLGQDQESMILYDYSIHDIKVERTTSAVRRTFSVVTKSNVVQPIQDHEWKPTGEGNHLHSLESNLINGADKTYESSNAVQPIQGQNIFICILVCLTFTVLSLGRTS</sequence>
<name>A0ABD3W3V5_SINWO</name>
<dbReference type="SUPFAM" id="SSF48726">
    <property type="entry name" value="Immunoglobulin"/>
    <property type="match status" value="3"/>
</dbReference>
<dbReference type="InterPro" id="IPR003598">
    <property type="entry name" value="Ig_sub2"/>
</dbReference>
<evidence type="ECO:0000259" key="5">
    <source>
        <dbReference type="PROSITE" id="PS50835"/>
    </source>
</evidence>
<gene>
    <name evidence="6" type="ORF">ACJMK2_044620</name>
</gene>
<keyword evidence="3" id="KW-1015">Disulfide bond</keyword>
<dbReference type="InterPro" id="IPR051170">
    <property type="entry name" value="Neural/epithelial_adhesion"/>
</dbReference>
<dbReference type="InterPro" id="IPR007110">
    <property type="entry name" value="Ig-like_dom"/>
</dbReference>
<dbReference type="CDD" id="cd00096">
    <property type="entry name" value="Ig"/>
    <property type="match status" value="1"/>
</dbReference>
<evidence type="ECO:0000313" key="7">
    <source>
        <dbReference type="Proteomes" id="UP001634394"/>
    </source>
</evidence>
<dbReference type="InterPro" id="IPR003599">
    <property type="entry name" value="Ig_sub"/>
</dbReference>
<dbReference type="Proteomes" id="UP001634394">
    <property type="component" value="Unassembled WGS sequence"/>
</dbReference>
<feature type="domain" description="Ig-like" evidence="5">
    <location>
        <begin position="137"/>
        <end position="242"/>
    </location>
</feature>
<dbReference type="Pfam" id="PF07679">
    <property type="entry name" value="I-set"/>
    <property type="match status" value="1"/>
</dbReference>